<reference evidence="3 4" key="1">
    <citation type="submission" date="2015-03" db="EMBL/GenBank/DDBJ databases">
        <title>RNA-seq based gene annotation and comparative genomics of four Zymoseptoria species reveal species-specific pathogenicity related genes and transposable element activity.</title>
        <authorList>
            <person name="Grandaubert J."/>
            <person name="Bhattacharyya A."/>
            <person name="Stukenbrock E.H."/>
        </authorList>
    </citation>
    <scope>NUCLEOTIDE SEQUENCE [LARGE SCALE GENOMIC DNA]</scope>
    <source>
        <strain evidence="3 4">Zb18110</strain>
    </source>
</reference>
<dbReference type="AlphaFoldDB" id="A0A0F4GBQ2"/>
<feature type="region of interest" description="Disordered" evidence="1">
    <location>
        <begin position="573"/>
        <end position="654"/>
    </location>
</feature>
<feature type="region of interest" description="Disordered" evidence="1">
    <location>
        <begin position="692"/>
        <end position="748"/>
    </location>
</feature>
<feature type="compositionally biased region" description="Basic and acidic residues" evidence="1">
    <location>
        <begin position="576"/>
        <end position="594"/>
    </location>
</feature>
<dbReference type="InterPro" id="IPR054464">
    <property type="entry name" value="ULD_fung"/>
</dbReference>
<gene>
    <name evidence="3" type="ORF">TI39_contig4196g00004</name>
</gene>
<feature type="compositionally biased region" description="Acidic residues" evidence="1">
    <location>
        <begin position="45"/>
        <end position="59"/>
    </location>
</feature>
<feature type="region of interest" description="Disordered" evidence="1">
    <location>
        <begin position="1"/>
        <end position="197"/>
    </location>
</feature>
<accession>A0A0F4GBQ2</accession>
<feature type="domain" description="Ubiquitin-like" evidence="2">
    <location>
        <begin position="471"/>
        <end position="553"/>
    </location>
</feature>
<comment type="caution">
    <text evidence="3">The sequence shown here is derived from an EMBL/GenBank/DDBJ whole genome shotgun (WGS) entry which is preliminary data.</text>
</comment>
<dbReference type="Proteomes" id="UP000033647">
    <property type="component" value="Unassembled WGS sequence"/>
</dbReference>
<keyword evidence="4" id="KW-1185">Reference proteome</keyword>
<evidence type="ECO:0000259" key="2">
    <source>
        <dbReference type="Pfam" id="PF22893"/>
    </source>
</evidence>
<evidence type="ECO:0000256" key="1">
    <source>
        <dbReference type="SAM" id="MobiDB-lite"/>
    </source>
</evidence>
<feature type="region of interest" description="Disordered" evidence="1">
    <location>
        <begin position="210"/>
        <end position="260"/>
    </location>
</feature>
<organism evidence="3 4">
    <name type="scientific">Zymoseptoria brevis</name>
    <dbReference type="NCBI Taxonomy" id="1047168"/>
    <lineage>
        <taxon>Eukaryota</taxon>
        <taxon>Fungi</taxon>
        <taxon>Dikarya</taxon>
        <taxon>Ascomycota</taxon>
        <taxon>Pezizomycotina</taxon>
        <taxon>Dothideomycetes</taxon>
        <taxon>Dothideomycetidae</taxon>
        <taxon>Mycosphaerellales</taxon>
        <taxon>Mycosphaerellaceae</taxon>
        <taxon>Zymoseptoria</taxon>
    </lineage>
</organism>
<sequence length="761" mass="82089">MGAKFTLHSGSERVVVFPDRSERTSSSGSVRRSRISSRSLSSEESWSEIDETEEDDIDPSDSASRSRHPTAASRRHTVEARPAPSRHSSSRHSSSRRPERVEREEPPPRRHSTRHTQPVRRESAHRPHRSSSHRVPSDESSSTVASADDYHYYGHPRAGHPPPSGYRHVPAPSHGGHGAYPPSITSGGGQYQDPYAPPHQALVHMHRQHDPFGYPQAANPFSHASPQQNPFAPMRAEESGGYFPAEPMGPPPPRQRPQSFAAAPTHYGSEMMAPYHPPPGMPPYGAYPGMPGYPPYGYPGHAWSPPHPKAASPPPKEPAPAPAPPPPPPPVPDPAIKEIQELLKAKTKADDSTSAANSDEIKRLKDALEEYKASKAKIEQAWLAEKEADIAAKKAEKERAEEEKRRKQELDDARKKAKEDAEDKAKAEAKKAKEEHEKKLAEVEKAKTDSEAAKKALEEEIAKAKPTPDSQKPPIKFKDAIGRKFSFPFALCKTWQGMEKLIKQAFMHIDQIGDQVHAGHYDLTGPDGEIILPQVWDTVIQPDWEITMHMWPVEEKPSHEDIIDPFSAFGMYPGEGHMHDPHGKKPKAPKDKAGKKNKKPASPEIINVMPGPPGGGPYGDPFGGLGGGMPPGFAMDMGGPPKKDKKKSAPKRGKEISGLAAWLAGGNLGARTGGGPSKKGDEKLEAGVSRVVSGGSVSTGGGASVVSSEGKRRSSRAGVARTGTGDSGVVIMDAGSTKQRKSATNGGVAAKKGEDAACVVM</sequence>
<feature type="compositionally biased region" description="Basic and acidic residues" evidence="1">
    <location>
        <begin position="96"/>
        <end position="108"/>
    </location>
</feature>
<feature type="region of interest" description="Disordered" evidence="1">
    <location>
        <begin position="392"/>
        <end position="452"/>
    </location>
</feature>
<feature type="compositionally biased region" description="Gly residues" evidence="1">
    <location>
        <begin position="616"/>
        <end position="630"/>
    </location>
</feature>
<protein>
    <recommendedName>
        <fullName evidence="2">Ubiquitin-like domain-containing protein</fullName>
    </recommendedName>
</protein>
<feature type="compositionally biased region" description="Low complexity" evidence="1">
    <location>
        <begin position="24"/>
        <end position="44"/>
    </location>
</feature>
<feature type="region of interest" description="Disordered" evidence="1">
    <location>
        <begin position="297"/>
        <end position="360"/>
    </location>
</feature>
<feature type="compositionally biased region" description="Basic and acidic residues" evidence="1">
    <location>
        <begin position="335"/>
        <end position="351"/>
    </location>
</feature>
<feature type="compositionally biased region" description="Pro residues" evidence="1">
    <location>
        <begin position="305"/>
        <end position="333"/>
    </location>
</feature>
<name>A0A0F4GBQ2_9PEZI</name>
<proteinExistence type="predicted"/>
<evidence type="ECO:0000313" key="3">
    <source>
        <dbReference type="EMBL" id="KJX94417.1"/>
    </source>
</evidence>
<dbReference type="OrthoDB" id="3045089at2759"/>
<feature type="compositionally biased region" description="Basic residues" evidence="1">
    <location>
        <begin position="109"/>
        <end position="118"/>
    </location>
</feature>
<evidence type="ECO:0000313" key="4">
    <source>
        <dbReference type="Proteomes" id="UP000033647"/>
    </source>
</evidence>
<dbReference type="Pfam" id="PF22893">
    <property type="entry name" value="ULD_2"/>
    <property type="match status" value="1"/>
</dbReference>
<dbReference type="EMBL" id="LAFY01004155">
    <property type="protein sequence ID" value="KJX94417.1"/>
    <property type="molecule type" value="Genomic_DNA"/>
</dbReference>